<dbReference type="HAMAP" id="MF_02204">
    <property type="entry name" value="Pal"/>
    <property type="match status" value="1"/>
</dbReference>
<sequence>MKKLFTLLLLGSALVMTSCGSDAKKNDSSSVESVEYANSSLELNGDSDSGKAGALRTVYFAFNSSNLNSSTKSTLEANAEFLKENTDVEVQVEGHCDERGGREYNMALGENRARAIKNYLVALGVDASRISTTSYGKERPIAFGHSEESWSQNRRGNFVVVSK</sequence>
<comment type="similarity">
    <text evidence="8">Belongs to the Pal lipoprotein family.</text>
</comment>
<gene>
    <name evidence="8 11" type="primary">pal</name>
    <name evidence="11" type="ORF">DAY19_08620</name>
</gene>
<organism evidence="11 12">
    <name type="scientific">Halobacteriovorax vibrionivorans</name>
    <dbReference type="NCBI Taxonomy" id="2152716"/>
    <lineage>
        <taxon>Bacteria</taxon>
        <taxon>Pseudomonadati</taxon>
        <taxon>Bdellovibrionota</taxon>
        <taxon>Bacteriovoracia</taxon>
        <taxon>Bacteriovoracales</taxon>
        <taxon>Halobacteriovoraceae</taxon>
        <taxon>Halobacteriovorax</taxon>
    </lineage>
</organism>
<dbReference type="Gene3D" id="3.30.1330.60">
    <property type="entry name" value="OmpA-like domain"/>
    <property type="match status" value="1"/>
</dbReference>
<dbReference type="PANTHER" id="PTHR30329">
    <property type="entry name" value="STATOR ELEMENT OF FLAGELLAR MOTOR COMPLEX"/>
    <property type="match status" value="1"/>
</dbReference>
<keyword evidence="3 8" id="KW-0472">Membrane</keyword>
<evidence type="ECO:0000256" key="5">
    <source>
        <dbReference type="ARBA" id="ARBA00023237"/>
    </source>
</evidence>
<feature type="chain" id="PRO_5047507402" description="Peptidoglycan-associated lipoprotein" evidence="9">
    <location>
        <begin position="24"/>
        <end position="163"/>
    </location>
</feature>
<name>A0ABY0IK99_9BACT</name>
<comment type="subcellular location">
    <subcellularLocation>
        <location evidence="8">Cell outer membrane</location>
        <topology evidence="8">Lipid-anchor</topology>
    </subcellularLocation>
</comment>
<evidence type="ECO:0000256" key="4">
    <source>
        <dbReference type="ARBA" id="ARBA00023139"/>
    </source>
</evidence>
<dbReference type="Pfam" id="PF00691">
    <property type="entry name" value="OmpA"/>
    <property type="match status" value="1"/>
</dbReference>
<evidence type="ECO:0000256" key="2">
    <source>
        <dbReference type="ARBA" id="ARBA00022729"/>
    </source>
</evidence>
<dbReference type="PRINTS" id="PR01021">
    <property type="entry name" value="OMPADOMAIN"/>
</dbReference>
<evidence type="ECO:0000259" key="10">
    <source>
        <dbReference type="PROSITE" id="PS51123"/>
    </source>
</evidence>
<dbReference type="InterPro" id="IPR039001">
    <property type="entry name" value="Pal"/>
</dbReference>
<feature type="signal peptide" evidence="9">
    <location>
        <begin position="1"/>
        <end position="23"/>
    </location>
</feature>
<dbReference type="PRINTS" id="PR01023">
    <property type="entry name" value="NAFLGMOTY"/>
</dbReference>
<dbReference type="SUPFAM" id="SSF103088">
    <property type="entry name" value="OmpA-like"/>
    <property type="match status" value="1"/>
</dbReference>
<feature type="domain" description="OmpA-like" evidence="10">
    <location>
        <begin position="47"/>
        <end position="163"/>
    </location>
</feature>
<dbReference type="EMBL" id="QDKL01000002">
    <property type="protein sequence ID" value="RZF21742.1"/>
    <property type="molecule type" value="Genomic_DNA"/>
</dbReference>
<keyword evidence="1" id="KW-0132">Cell division</keyword>
<evidence type="ECO:0000256" key="1">
    <source>
        <dbReference type="ARBA" id="ARBA00022618"/>
    </source>
</evidence>
<evidence type="ECO:0000256" key="8">
    <source>
        <dbReference type="HAMAP-Rule" id="MF_02204"/>
    </source>
</evidence>
<keyword evidence="5 8" id="KW-0998">Cell outer membrane</keyword>
<proteinExistence type="inferred from homology"/>
<protein>
    <recommendedName>
        <fullName evidence="8">Peptidoglycan-associated lipoprotein</fullName>
        <shortName evidence="8">PAL</shortName>
    </recommendedName>
</protein>
<dbReference type="InterPro" id="IPR050330">
    <property type="entry name" value="Bact_OuterMem_StrucFunc"/>
</dbReference>
<keyword evidence="4 8" id="KW-0564">Palmitate</keyword>
<keyword evidence="7" id="KW-0131">Cell cycle</keyword>
<evidence type="ECO:0000256" key="6">
    <source>
        <dbReference type="ARBA" id="ARBA00023288"/>
    </source>
</evidence>
<dbReference type="PROSITE" id="PS51257">
    <property type="entry name" value="PROKAR_LIPOPROTEIN"/>
    <property type="match status" value="1"/>
</dbReference>
<evidence type="ECO:0000256" key="9">
    <source>
        <dbReference type="SAM" id="SignalP"/>
    </source>
</evidence>
<comment type="caution">
    <text evidence="11">The sequence shown here is derived from an EMBL/GenBank/DDBJ whole genome shotgun (WGS) entry which is preliminary data.</text>
</comment>
<evidence type="ECO:0000256" key="3">
    <source>
        <dbReference type="ARBA" id="ARBA00023136"/>
    </source>
</evidence>
<dbReference type="InterPro" id="IPR036737">
    <property type="entry name" value="OmpA-like_sf"/>
</dbReference>
<reference evidence="12" key="1">
    <citation type="journal article" date="2019" name="Int. J. Syst. Evol. Microbiol.">
        <title>Halobacteriovorax valvorus sp. nov., a novel prokaryotic predator isolated from coastal seawater of China.</title>
        <authorList>
            <person name="Chen M.-X."/>
        </authorList>
    </citation>
    <scope>NUCLEOTIDE SEQUENCE [LARGE SCALE GENOMIC DNA]</scope>
    <source>
        <strain evidence="12">BL9</strain>
    </source>
</reference>
<dbReference type="NCBIfam" id="TIGR02802">
    <property type="entry name" value="Pal_lipo"/>
    <property type="match status" value="1"/>
</dbReference>
<accession>A0ABY0IK99</accession>
<keyword evidence="6 8" id="KW-0449">Lipoprotein</keyword>
<dbReference type="RefSeq" id="WP_115361433.1">
    <property type="nucleotide sequence ID" value="NZ_QDKL01000002.1"/>
</dbReference>
<evidence type="ECO:0000256" key="7">
    <source>
        <dbReference type="ARBA" id="ARBA00023306"/>
    </source>
</evidence>
<keyword evidence="12" id="KW-1185">Reference proteome</keyword>
<dbReference type="InterPro" id="IPR014169">
    <property type="entry name" value="Pal_lipo_C"/>
</dbReference>
<dbReference type="Proteomes" id="UP000443582">
    <property type="component" value="Unassembled WGS sequence"/>
</dbReference>
<evidence type="ECO:0000313" key="11">
    <source>
        <dbReference type="EMBL" id="RZF21742.1"/>
    </source>
</evidence>
<keyword evidence="2 8" id="KW-0732">Signal</keyword>
<dbReference type="CDD" id="cd07185">
    <property type="entry name" value="OmpA_C-like"/>
    <property type="match status" value="1"/>
</dbReference>
<dbReference type="InterPro" id="IPR006664">
    <property type="entry name" value="OMP_bac"/>
</dbReference>
<dbReference type="PROSITE" id="PS51123">
    <property type="entry name" value="OMPA_2"/>
    <property type="match status" value="1"/>
</dbReference>
<dbReference type="PANTHER" id="PTHR30329:SF21">
    <property type="entry name" value="LIPOPROTEIN YIAD-RELATED"/>
    <property type="match status" value="1"/>
</dbReference>
<dbReference type="InterPro" id="IPR006665">
    <property type="entry name" value="OmpA-like"/>
</dbReference>
<evidence type="ECO:0000313" key="12">
    <source>
        <dbReference type="Proteomes" id="UP000443582"/>
    </source>
</evidence>